<feature type="region of interest" description="Disordered" evidence="1">
    <location>
        <begin position="32"/>
        <end position="57"/>
    </location>
</feature>
<protein>
    <submittedName>
        <fullName evidence="2">ATP-binding protein</fullName>
    </submittedName>
</protein>
<dbReference type="RefSeq" id="WP_163053080.1">
    <property type="nucleotide sequence ID" value="NZ_JAAGLI010000088.1"/>
</dbReference>
<dbReference type="GO" id="GO:0005524">
    <property type="term" value="F:ATP binding"/>
    <property type="evidence" value="ECO:0007669"/>
    <property type="project" value="UniProtKB-KW"/>
</dbReference>
<name>A0A6L9Q7N0_9ACTN</name>
<gene>
    <name evidence="2" type="ORF">G3I70_02915</name>
</gene>
<dbReference type="EMBL" id="JAAGLI010000088">
    <property type="protein sequence ID" value="NEA21449.1"/>
    <property type="molecule type" value="Genomic_DNA"/>
</dbReference>
<sequence>MDDAVLVASELLTNSVRATRGQAITLRPALVPGGPRVEVQDASPDEPHTSTPDLAVG</sequence>
<evidence type="ECO:0000313" key="3">
    <source>
        <dbReference type="Proteomes" id="UP000475532"/>
    </source>
</evidence>
<evidence type="ECO:0000256" key="1">
    <source>
        <dbReference type="SAM" id="MobiDB-lite"/>
    </source>
</evidence>
<keyword evidence="2" id="KW-0067">ATP-binding</keyword>
<accession>A0A6L9Q7N0</accession>
<dbReference type="AlphaFoldDB" id="A0A6L9Q7N0"/>
<proteinExistence type="predicted"/>
<reference evidence="2 3" key="1">
    <citation type="submission" date="2020-01" db="EMBL/GenBank/DDBJ databases">
        <title>Insect and environment-associated Actinomycetes.</title>
        <authorList>
            <person name="Currrie C."/>
            <person name="Chevrette M."/>
            <person name="Carlson C."/>
            <person name="Stubbendieck R."/>
            <person name="Wendt-Pienkowski E."/>
        </authorList>
    </citation>
    <scope>NUCLEOTIDE SEQUENCE [LARGE SCALE GENOMIC DNA]</scope>
    <source>
        <strain evidence="2 3">SID10258</strain>
    </source>
</reference>
<dbReference type="Proteomes" id="UP000475532">
    <property type="component" value="Unassembled WGS sequence"/>
</dbReference>
<dbReference type="Gene3D" id="3.30.565.10">
    <property type="entry name" value="Histidine kinase-like ATPase, C-terminal domain"/>
    <property type="match status" value="1"/>
</dbReference>
<dbReference type="InterPro" id="IPR036890">
    <property type="entry name" value="HATPase_C_sf"/>
</dbReference>
<keyword evidence="2" id="KW-0547">Nucleotide-binding</keyword>
<organism evidence="2 3">
    <name type="scientific">Actinomadura bangladeshensis</name>
    <dbReference type="NCBI Taxonomy" id="453573"/>
    <lineage>
        <taxon>Bacteria</taxon>
        <taxon>Bacillati</taxon>
        <taxon>Actinomycetota</taxon>
        <taxon>Actinomycetes</taxon>
        <taxon>Streptosporangiales</taxon>
        <taxon>Thermomonosporaceae</taxon>
        <taxon>Actinomadura</taxon>
    </lineage>
</organism>
<evidence type="ECO:0000313" key="2">
    <source>
        <dbReference type="EMBL" id="NEA21449.1"/>
    </source>
</evidence>
<comment type="caution">
    <text evidence="2">The sequence shown here is derived from an EMBL/GenBank/DDBJ whole genome shotgun (WGS) entry which is preliminary data.</text>
</comment>